<protein>
    <submittedName>
        <fullName evidence="2">Uncharacterized protein</fullName>
    </submittedName>
</protein>
<dbReference type="EMBL" id="KE344077">
    <property type="protein sequence ID" value="EXB52992.1"/>
    <property type="molecule type" value="Genomic_DNA"/>
</dbReference>
<proteinExistence type="predicted"/>
<dbReference type="Proteomes" id="UP000030645">
    <property type="component" value="Unassembled WGS sequence"/>
</dbReference>
<feature type="chain" id="PRO_5007738032" evidence="1">
    <location>
        <begin position="26"/>
        <end position="189"/>
    </location>
</feature>
<evidence type="ECO:0000313" key="2">
    <source>
        <dbReference type="EMBL" id="EXB52992.1"/>
    </source>
</evidence>
<evidence type="ECO:0000313" key="3">
    <source>
        <dbReference type="EMBL" id="EXB52994.1"/>
    </source>
</evidence>
<reference evidence="2" key="2">
    <citation type="submission" date="2013-06" db="EMBL/GenBank/DDBJ databases">
        <title>Draft Genome Sequence of a Mulberry Tree, Morus notabilis C.K. Schn.</title>
        <authorList>
            <person name="He N."/>
            <person name="Zhao S."/>
        </authorList>
    </citation>
    <scope>NUCLEOTIDE SEQUENCE</scope>
</reference>
<organism evidence="2 4">
    <name type="scientific">Morus notabilis</name>
    <dbReference type="NCBI Taxonomy" id="981085"/>
    <lineage>
        <taxon>Eukaryota</taxon>
        <taxon>Viridiplantae</taxon>
        <taxon>Streptophyta</taxon>
        <taxon>Embryophyta</taxon>
        <taxon>Tracheophyta</taxon>
        <taxon>Spermatophyta</taxon>
        <taxon>Magnoliopsida</taxon>
        <taxon>eudicotyledons</taxon>
        <taxon>Gunneridae</taxon>
        <taxon>Pentapetalae</taxon>
        <taxon>rosids</taxon>
        <taxon>fabids</taxon>
        <taxon>Rosales</taxon>
        <taxon>Moraceae</taxon>
        <taxon>Moreae</taxon>
        <taxon>Morus</taxon>
    </lineage>
</organism>
<name>W9QS96_9ROSA</name>
<dbReference type="EMBL" id="KE344077">
    <property type="protein sequence ID" value="EXB52994.1"/>
    <property type="molecule type" value="Genomic_DNA"/>
</dbReference>
<keyword evidence="1" id="KW-0732">Signal</keyword>
<gene>
    <name evidence="2" type="ORF">L484_018876</name>
    <name evidence="3" type="ORF">L484_018878</name>
</gene>
<accession>W9QS96</accession>
<reference evidence="4" key="1">
    <citation type="submission" date="2013-01" db="EMBL/GenBank/DDBJ databases">
        <title>Draft Genome Sequence of a Mulberry Tree, Morus notabilis C.K. Schneid.</title>
        <authorList>
            <person name="He N."/>
            <person name="Zhao S."/>
        </authorList>
    </citation>
    <scope>NUCLEOTIDE SEQUENCE</scope>
</reference>
<sequence>MANYRPVLVLALSLMIISMSSVAHCDINANDIVGTVTGTGTSTGATSTSRLDQYDPIAKVHVFGDLSKCAQSQFSNFNQPPRSQSSVAQVYFTLLCGPKRVAVGQTVIKNPSSFIDFTFDLVDSRHNSPPSRDLADCLVVLSFLNYNACAAKVQPLATVDPGSTVQQVLGIGDQQNFPKYEAKEFFAYN</sequence>
<evidence type="ECO:0000313" key="4">
    <source>
        <dbReference type="Proteomes" id="UP000030645"/>
    </source>
</evidence>
<keyword evidence="4" id="KW-1185">Reference proteome</keyword>
<feature type="signal peptide" evidence="1">
    <location>
        <begin position="1"/>
        <end position="25"/>
    </location>
</feature>
<dbReference type="AlphaFoldDB" id="W9QS96"/>
<evidence type="ECO:0000256" key="1">
    <source>
        <dbReference type="SAM" id="SignalP"/>
    </source>
</evidence>